<dbReference type="Pfam" id="PF07707">
    <property type="entry name" value="BACK"/>
    <property type="match status" value="1"/>
</dbReference>
<accession>A0A2Z6RGZ5</accession>
<dbReference type="PANTHER" id="PTHR24410">
    <property type="entry name" value="HL07962P-RELATED"/>
    <property type="match status" value="1"/>
</dbReference>
<comment type="caution">
    <text evidence="3">The sequence shown here is derived from an EMBL/GenBank/DDBJ whole genome shotgun (WGS) entry which is preliminary data.</text>
</comment>
<dbReference type="Pfam" id="PF07534">
    <property type="entry name" value="TLD"/>
    <property type="match status" value="1"/>
</dbReference>
<feature type="domain" description="TLDc" evidence="2">
    <location>
        <begin position="304"/>
        <end position="472"/>
    </location>
</feature>
<dbReference type="PROSITE" id="PS50097">
    <property type="entry name" value="BTB"/>
    <property type="match status" value="1"/>
</dbReference>
<dbReference type="InterPro" id="IPR011705">
    <property type="entry name" value="BACK"/>
</dbReference>
<dbReference type="OrthoDB" id="6359816at2759"/>
<evidence type="ECO:0000313" key="5">
    <source>
        <dbReference type="Proteomes" id="UP000247702"/>
    </source>
</evidence>
<protein>
    <submittedName>
        <fullName evidence="4">BTB/POZ domain-containing protein</fullName>
    </submittedName>
</protein>
<dbReference type="Gene3D" id="3.30.710.10">
    <property type="entry name" value="Potassium Channel Kv1.1, Chain A"/>
    <property type="match status" value="1"/>
</dbReference>
<dbReference type="Pfam" id="PF00651">
    <property type="entry name" value="BTB"/>
    <property type="match status" value="1"/>
</dbReference>
<dbReference type="Proteomes" id="UP000247702">
    <property type="component" value="Unassembled WGS sequence"/>
</dbReference>
<evidence type="ECO:0000259" key="1">
    <source>
        <dbReference type="PROSITE" id="PS50097"/>
    </source>
</evidence>
<dbReference type="EMBL" id="BLAL01000053">
    <property type="protein sequence ID" value="GES81038.1"/>
    <property type="molecule type" value="Genomic_DNA"/>
</dbReference>
<dbReference type="SUPFAM" id="SSF54695">
    <property type="entry name" value="POZ domain"/>
    <property type="match status" value="1"/>
</dbReference>
<dbReference type="Gene3D" id="1.25.40.420">
    <property type="match status" value="1"/>
</dbReference>
<sequence>MCGCVIKMDSKLSSEILKNFEGLFESKENYDVIIQAGEEPNIKEIYAHSLVLCCQSNYFRTAFSSNWAEKNDGKYIFKKPNILPHIFEIILRYLYCGKIDLSVEENGIDVLKLLISTDEFGLHTLNEHLQEFMVNNQKEFLQNDPVEILEIIFQHKSLTMIQNSCFETICQEPNILFGTDKILELSAELLELLLKRDDLALEEIEIWDNLIKWTHAKHPTIDTDTFKWSREDSKLMEKTICKFIPLIRFQDITSKEFSHKILPYEDLLPKQLKHKILNLYLDPNMKQIELLPSRVLNSGKIDSVIIDEKYMALLASWIDRKNEAYDLKRLPYKFNLILRASDDGFSASSFHSKCVDKGATIVIAKIKGTNKLVGGYNPYSWSKNINGNTKDSFIFLFDDCTRIDTGNLYRVINELCAVDCKDNYGVRFGYNVGYADLLMHSNGRWSSVNTSYPRNNIPERFEVDDYEVFNVIE</sequence>
<dbReference type="Proteomes" id="UP000615446">
    <property type="component" value="Unassembled WGS sequence"/>
</dbReference>
<dbReference type="AlphaFoldDB" id="A0A2Z6RGZ5"/>
<dbReference type="InterPro" id="IPR000210">
    <property type="entry name" value="BTB/POZ_dom"/>
</dbReference>
<dbReference type="PANTHER" id="PTHR24410:SF23">
    <property type="entry name" value="BTB DOMAIN-CONTAINING PROTEIN-RELATED"/>
    <property type="match status" value="1"/>
</dbReference>
<evidence type="ECO:0000259" key="2">
    <source>
        <dbReference type="PROSITE" id="PS51886"/>
    </source>
</evidence>
<dbReference type="InterPro" id="IPR006571">
    <property type="entry name" value="TLDc_dom"/>
</dbReference>
<evidence type="ECO:0000313" key="3">
    <source>
        <dbReference type="EMBL" id="GBC02018.1"/>
    </source>
</evidence>
<reference evidence="3 5" key="1">
    <citation type="submission" date="2017-11" db="EMBL/GenBank/DDBJ databases">
        <title>The genome of Rhizophagus clarus HR1 reveals common genetic basis of auxotrophy among arbuscular mycorrhizal fungi.</title>
        <authorList>
            <person name="Kobayashi Y."/>
        </authorList>
    </citation>
    <scope>NUCLEOTIDE SEQUENCE [LARGE SCALE GENOMIC DNA]</scope>
    <source>
        <strain evidence="3 5">HR1</strain>
    </source>
</reference>
<dbReference type="PROSITE" id="PS51886">
    <property type="entry name" value="TLDC"/>
    <property type="match status" value="1"/>
</dbReference>
<proteinExistence type="predicted"/>
<dbReference type="EMBL" id="BEXD01003791">
    <property type="protein sequence ID" value="GBC02018.1"/>
    <property type="molecule type" value="Genomic_DNA"/>
</dbReference>
<evidence type="ECO:0000313" key="4">
    <source>
        <dbReference type="EMBL" id="GES81038.1"/>
    </source>
</evidence>
<dbReference type="InterPro" id="IPR011333">
    <property type="entry name" value="SKP1/BTB/POZ_sf"/>
</dbReference>
<dbReference type="InterPro" id="IPR051481">
    <property type="entry name" value="BTB-POZ/Galectin-3-binding"/>
</dbReference>
<feature type="domain" description="BTB" evidence="1">
    <location>
        <begin position="30"/>
        <end position="103"/>
    </location>
</feature>
<dbReference type="SMART" id="SM00225">
    <property type="entry name" value="BTB"/>
    <property type="match status" value="1"/>
</dbReference>
<organism evidence="3 5">
    <name type="scientific">Rhizophagus clarus</name>
    <dbReference type="NCBI Taxonomy" id="94130"/>
    <lineage>
        <taxon>Eukaryota</taxon>
        <taxon>Fungi</taxon>
        <taxon>Fungi incertae sedis</taxon>
        <taxon>Mucoromycota</taxon>
        <taxon>Glomeromycotina</taxon>
        <taxon>Glomeromycetes</taxon>
        <taxon>Glomerales</taxon>
        <taxon>Glomeraceae</taxon>
        <taxon>Rhizophagus</taxon>
    </lineage>
</organism>
<name>A0A2Z6RGZ5_9GLOM</name>
<dbReference type="CDD" id="cd18186">
    <property type="entry name" value="BTB_POZ_ZBTB_KLHL-like"/>
    <property type="match status" value="1"/>
</dbReference>
<reference evidence="4" key="2">
    <citation type="submission" date="2019-10" db="EMBL/GenBank/DDBJ databases">
        <title>Conservation and host-specific expression of non-tandemly repeated heterogenous ribosome RNA gene in arbuscular mycorrhizal fungi.</title>
        <authorList>
            <person name="Maeda T."/>
            <person name="Kobayashi Y."/>
            <person name="Nakagawa T."/>
            <person name="Ezawa T."/>
            <person name="Yamaguchi K."/>
            <person name="Bino T."/>
            <person name="Nishimoto Y."/>
            <person name="Shigenobu S."/>
            <person name="Kawaguchi M."/>
        </authorList>
    </citation>
    <scope>NUCLEOTIDE SEQUENCE</scope>
    <source>
        <strain evidence="4">HR1</strain>
    </source>
</reference>
<gene>
    <name evidence="4" type="ORF">RCL2_000830000</name>
    <name evidence="3" type="ORF">RclHR1_04410011</name>
</gene>
<keyword evidence="5" id="KW-1185">Reference proteome</keyword>